<name>A0AC34GVE8_9BILA</name>
<organism evidence="1 2">
    <name type="scientific">Panagrolaimus sp. ES5</name>
    <dbReference type="NCBI Taxonomy" id="591445"/>
    <lineage>
        <taxon>Eukaryota</taxon>
        <taxon>Metazoa</taxon>
        <taxon>Ecdysozoa</taxon>
        <taxon>Nematoda</taxon>
        <taxon>Chromadorea</taxon>
        <taxon>Rhabditida</taxon>
        <taxon>Tylenchina</taxon>
        <taxon>Panagrolaimomorpha</taxon>
        <taxon>Panagrolaimoidea</taxon>
        <taxon>Panagrolaimidae</taxon>
        <taxon>Panagrolaimus</taxon>
    </lineage>
</organism>
<protein>
    <submittedName>
        <fullName evidence="2">Uncharacterized protein</fullName>
    </submittedName>
</protein>
<dbReference type="WBParaSite" id="ES5_v2.g8811.t1">
    <property type="protein sequence ID" value="ES5_v2.g8811.t1"/>
    <property type="gene ID" value="ES5_v2.g8811"/>
</dbReference>
<dbReference type="Proteomes" id="UP000887579">
    <property type="component" value="Unplaced"/>
</dbReference>
<sequence length="97" mass="11302">MFFQHTVEWLKKETTIKDALKQENRFTNWIESAQTRLNELATAEKLDDEECPQLISMDDEQQKKYEAAIKETEQKLKELGVSDGEADDNGLEDHEDV</sequence>
<accession>A0AC34GVE8</accession>
<reference evidence="2" key="1">
    <citation type="submission" date="2022-11" db="UniProtKB">
        <authorList>
            <consortium name="WormBaseParasite"/>
        </authorList>
    </citation>
    <scope>IDENTIFICATION</scope>
</reference>
<proteinExistence type="predicted"/>
<evidence type="ECO:0000313" key="1">
    <source>
        <dbReference type="Proteomes" id="UP000887579"/>
    </source>
</evidence>
<evidence type="ECO:0000313" key="2">
    <source>
        <dbReference type="WBParaSite" id="ES5_v2.g8811.t1"/>
    </source>
</evidence>